<feature type="transmembrane region" description="Helical" evidence="2">
    <location>
        <begin position="190"/>
        <end position="213"/>
    </location>
</feature>
<reference evidence="4" key="1">
    <citation type="submission" date="2023-03" db="EMBL/GenBank/DDBJ databases">
        <title>Massive genome expansion in bonnet fungi (Mycena s.s.) driven by repeated elements and novel gene families across ecological guilds.</title>
        <authorList>
            <consortium name="Lawrence Berkeley National Laboratory"/>
            <person name="Harder C.B."/>
            <person name="Miyauchi S."/>
            <person name="Viragh M."/>
            <person name="Kuo A."/>
            <person name="Thoen E."/>
            <person name="Andreopoulos B."/>
            <person name="Lu D."/>
            <person name="Skrede I."/>
            <person name="Drula E."/>
            <person name="Henrissat B."/>
            <person name="Morin E."/>
            <person name="Kohler A."/>
            <person name="Barry K."/>
            <person name="LaButti K."/>
            <person name="Morin E."/>
            <person name="Salamov A."/>
            <person name="Lipzen A."/>
            <person name="Mereny Z."/>
            <person name="Hegedus B."/>
            <person name="Baldrian P."/>
            <person name="Stursova M."/>
            <person name="Weitz H."/>
            <person name="Taylor A."/>
            <person name="Grigoriev I.V."/>
            <person name="Nagy L.G."/>
            <person name="Martin F."/>
            <person name="Kauserud H."/>
        </authorList>
    </citation>
    <scope>NUCLEOTIDE SEQUENCE</scope>
    <source>
        <strain evidence="4">CBHHK182m</strain>
    </source>
</reference>
<dbReference type="Proteomes" id="UP001215598">
    <property type="component" value="Unassembled WGS sequence"/>
</dbReference>
<comment type="caution">
    <text evidence="4">The sequence shown here is derived from an EMBL/GenBank/DDBJ whole genome shotgun (WGS) entry which is preliminary data.</text>
</comment>
<gene>
    <name evidence="4" type="ORF">B0H16DRAFT_726852</name>
</gene>
<accession>A0AAD7K9L7</accession>
<dbReference type="Pfam" id="PF20152">
    <property type="entry name" value="DUF6534"/>
    <property type="match status" value="1"/>
</dbReference>
<keyword evidence="2" id="KW-0472">Membrane</keyword>
<feature type="transmembrane region" description="Helical" evidence="2">
    <location>
        <begin position="77"/>
        <end position="98"/>
    </location>
</feature>
<proteinExistence type="predicted"/>
<protein>
    <recommendedName>
        <fullName evidence="3">DUF6534 domain-containing protein</fullName>
    </recommendedName>
</protein>
<feature type="region of interest" description="Disordered" evidence="1">
    <location>
        <begin position="319"/>
        <end position="343"/>
    </location>
</feature>
<feature type="domain" description="DUF6534" evidence="3">
    <location>
        <begin position="197"/>
        <end position="282"/>
    </location>
</feature>
<keyword evidence="2" id="KW-1133">Transmembrane helix</keyword>
<evidence type="ECO:0000259" key="3">
    <source>
        <dbReference type="Pfam" id="PF20152"/>
    </source>
</evidence>
<sequence>MGADPISLLIIPINERRLARQESAFSPMSLPFAPDVSALFGPMLLGVFLNTLLFGVMLVQVSLYFQRYKNDRPWFKYLVLYLVVAEGVNWICDVGLIYEPLILRFGSPLALKFTPVQMPVLPADSAVTVLVSTPIQLFMAWRVHIVTHSRILPGTIILLAFISFAAGLATSTVISLHPTFEAFPSFRPEIITWLVFSAACDVFLTAALVYSLWIRKTNVESTDSLINKVIRLTVQTGTITAVGALADLFLTFIFPTTTVNFIIAFPLTKLYSVSLVGTLNARPWNEKDTTVQPNVLFEPTPMMSSSSFVLTGPQTRSTSLSQLQSRMRQDSITKSPLDGDSHV</sequence>
<dbReference type="PANTHER" id="PTHR40465:SF1">
    <property type="entry name" value="DUF6534 DOMAIN-CONTAINING PROTEIN"/>
    <property type="match status" value="1"/>
</dbReference>
<feature type="transmembrane region" description="Helical" evidence="2">
    <location>
        <begin position="39"/>
        <end position="65"/>
    </location>
</feature>
<dbReference type="InterPro" id="IPR045339">
    <property type="entry name" value="DUF6534"/>
</dbReference>
<dbReference type="EMBL" id="JARKIB010000005">
    <property type="protein sequence ID" value="KAJ7779840.1"/>
    <property type="molecule type" value="Genomic_DNA"/>
</dbReference>
<keyword evidence="5" id="KW-1185">Reference proteome</keyword>
<feature type="transmembrane region" description="Helical" evidence="2">
    <location>
        <begin position="118"/>
        <end position="139"/>
    </location>
</feature>
<evidence type="ECO:0000256" key="2">
    <source>
        <dbReference type="SAM" id="Phobius"/>
    </source>
</evidence>
<organism evidence="4 5">
    <name type="scientific">Mycena metata</name>
    <dbReference type="NCBI Taxonomy" id="1033252"/>
    <lineage>
        <taxon>Eukaryota</taxon>
        <taxon>Fungi</taxon>
        <taxon>Dikarya</taxon>
        <taxon>Basidiomycota</taxon>
        <taxon>Agaricomycotina</taxon>
        <taxon>Agaricomycetes</taxon>
        <taxon>Agaricomycetidae</taxon>
        <taxon>Agaricales</taxon>
        <taxon>Marasmiineae</taxon>
        <taxon>Mycenaceae</taxon>
        <taxon>Mycena</taxon>
    </lineage>
</organism>
<keyword evidence="2" id="KW-0812">Transmembrane</keyword>
<evidence type="ECO:0000313" key="5">
    <source>
        <dbReference type="Proteomes" id="UP001215598"/>
    </source>
</evidence>
<name>A0AAD7K9L7_9AGAR</name>
<dbReference type="PANTHER" id="PTHR40465">
    <property type="entry name" value="CHROMOSOME 1, WHOLE GENOME SHOTGUN SEQUENCE"/>
    <property type="match status" value="1"/>
</dbReference>
<feature type="transmembrane region" description="Helical" evidence="2">
    <location>
        <begin position="234"/>
        <end position="255"/>
    </location>
</feature>
<feature type="compositionally biased region" description="Basic and acidic residues" evidence="1">
    <location>
        <begin position="327"/>
        <end position="343"/>
    </location>
</feature>
<feature type="transmembrane region" description="Helical" evidence="2">
    <location>
        <begin position="151"/>
        <end position="170"/>
    </location>
</feature>
<evidence type="ECO:0000256" key="1">
    <source>
        <dbReference type="SAM" id="MobiDB-lite"/>
    </source>
</evidence>
<dbReference type="AlphaFoldDB" id="A0AAD7K9L7"/>
<evidence type="ECO:0000313" key="4">
    <source>
        <dbReference type="EMBL" id="KAJ7779840.1"/>
    </source>
</evidence>